<gene>
    <name evidence="3" type="primary">LOC127751483</name>
</gene>
<proteinExistence type="predicted"/>
<organism evidence="2 3">
    <name type="scientific">Frankliniella occidentalis</name>
    <name type="common">Western flower thrips</name>
    <name type="synonym">Euthrips occidentalis</name>
    <dbReference type="NCBI Taxonomy" id="133901"/>
    <lineage>
        <taxon>Eukaryota</taxon>
        <taxon>Metazoa</taxon>
        <taxon>Ecdysozoa</taxon>
        <taxon>Arthropoda</taxon>
        <taxon>Hexapoda</taxon>
        <taxon>Insecta</taxon>
        <taxon>Pterygota</taxon>
        <taxon>Neoptera</taxon>
        <taxon>Paraneoptera</taxon>
        <taxon>Thysanoptera</taxon>
        <taxon>Terebrantia</taxon>
        <taxon>Thripoidea</taxon>
        <taxon>Thripidae</taxon>
        <taxon>Frankliniella</taxon>
    </lineage>
</organism>
<sequence length="195" mass="22598">MRNPSIKSYFLFLNWVLPKVTGLNEYFQSEKPTITIIHSKMVQAYQEFLLMYMQREFVMRTPLHLINPADASRYIPTSNMYLGVDVSEYLQSPAVAGNPQMVQDILVRAQMFLVTLCTKIKEKYDFNDPILSRMRVLNPEAALSHRERDTTPSIATLCFLLPRCVSRDQVQAVDDEWRRLPLLAQDLPDVVKSIQ</sequence>
<evidence type="ECO:0000256" key="1">
    <source>
        <dbReference type="SAM" id="SignalP"/>
    </source>
</evidence>
<keyword evidence="2" id="KW-1185">Reference proteome</keyword>
<dbReference type="Proteomes" id="UP000504606">
    <property type="component" value="Unplaced"/>
</dbReference>
<name>A0A9C6XU94_FRAOC</name>
<dbReference type="OrthoDB" id="6159421at2759"/>
<dbReference type="KEGG" id="foc:127751483"/>
<dbReference type="AlphaFoldDB" id="A0A9C6XU94"/>
<dbReference type="GeneID" id="127751483"/>
<feature type="signal peptide" evidence="1">
    <location>
        <begin position="1"/>
        <end position="22"/>
    </location>
</feature>
<evidence type="ECO:0000313" key="2">
    <source>
        <dbReference type="Proteomes" id="UP000504606"/>
    </source>
</evidence>
<reference evidence="3" key="1">
    <citation type="submission" date="2025-08" db="UniProtKB">
        <authorList>
            <consortium name="RefSeq"/>
        </authorList>
    </citation>
    <scope>IDENTIFICATION</scope>
    <source>
        <tissue evidence="3">Whole organism</tissue>
    </source>
</reference>
<accession>A0A9C6XU94</accession>
<evidence type="ECO:0000313" key="3">
    <source>
        <dbReference type="RefSeq" id="XP_052131082.1"/>
    </source>
</evidence>
<keyword evidence="1" id="KW-0732">Signal</keyword>
<dbReference type="RefSeq" id="XP_052131082.1">
    <property type="nucleotide sequence ID" value="XM_052275122.1"/>
</dbReference>
<protein>
    <submittedName>
        <fullName evidence="3">Uncharacterized protein LOC127751483</fullName>
    </submittedName>
</protein>
<feature type="chain" id="PRO_5038558662" evidence="1">
    <location>
        <begin position="23"/>
        <end position="195"/>
    </location>
</feature>
<feature type="non-terminal residue" evidence="3">
    <location>
        <position position="195"/>
    </location>
</feature>